<evidence type="ECO:0000259" key="1">
    <source>
        <dbReference type="PROSITE" id="PS50006"/>
    </source>
</evidence>
<dbReference type="PROSITE" id="PS50006">
    <property type="entry name" value="FHA_DOMAIN"/>
    <property type="match status" value="1"/>
</dbReference>
<keyword evidence="3" id="KW-1185">Reference proteome</keyword>
<dbReference type="InterPro" id="IPR000253">
    <property type="entry name" value="FHA_dom"/>
</dbReference>
<accession>A0AA39Z5K1</accession>
<organism evidence="2 3">
    <name type="scientific">Lasiodiplodia hormozganensis</name>
    <dbReference type="NCBI Taxonomy" id="869390"/>
    <lineage>
        <taxon>Eukaryota</taxon>
        <taxon>Fungi</taxon>
        <taxon>Dikarya</taxon>
        <taxon>Ascomycota</taxon>
        <taxon>Pezizomycotina</taxon>
        <taxon>Dothideomycetes</taxon>
        <taxon>Dothideomycetes incertae sedis</taxon>
        <taxon>Botryosphaeriales</taxon>
        <taxon>Botryosphaeriaceae</taxon>
        <taxon>Lasiodiplodia</taxon>
    </lineage>
</organism>
<protein>
    <recommendedName>
        <fullName evidence="1">FHA domain-containing protein</fullName>
    </recommendedName>
</protein>
<dbReference type="SUPFAM" id="SSF49879">
    <property type="entry name" value="SMAD/FHA domain"/>
    <property type="match status" value="1"/>
</dbReference>
<dbReference type="InterPro" id="IPR008984">
    <property type="entry name" value="SMAD_FHA_dom_sf"/>
</dbReference>
<sequence length="99" mass="11563">MSKRHLKFHCILFDNDGEWGIQPLVYAKDISTNGTYLKRAQTLDTVMMRPHAQTTLLEDDDELWVAPMMFLRYRVDGEHKGKDRAFPPEVQMDMKASCM</sequence>
<dbReference type="Proteomes" id="UP001175001">
    <property type="component" value="Unassembled WGS sequence"/>
</dbReference>
<dbReference type="EMBL" id="JAUJDW010000003">
    <property type="protein sequence ID" value="KAK0663810.1"/>
    <property type="molecule type" value="Genomic_DNA"/>
</dbReference>
<evidence type="ECO:0000313" key="2">
    <source>
        <dbReference type="EMBL" id="KAK0663810.1"/>
    </source>
</evidence>
<name>A0AA39Z5K1_9PEZI</name>
<reference evidence="2" key="1">
    <citation type="submission" date="2023-06" db="EMBL/GenBank/DDBJ databases">
        <title>Multi-omics analyses reveal the molecular pathogenesis toolkit of Lasiodiplodia hormozganensis, a cross-kingdom pathogen.</title>
        <authorList>
            <person name="Felix C."/>
            <person name="Meneses R."/>
            <person name="Goncalves M.F.M."/>
            <person name="Tilleman L."/>
            <person name="Duarte A.S."/>
            <person name="Jorrin-Novo J.V."/>
            <person name="Van De Peer Y."/>
            <person name="Deforce D."/>
            <person name="Van Nieuwerburgh F."/>
            <person name="Esteves A.C."/>
            <person name="Alves A."/>
        </authorList>
    </citation>
    <scope>NUCLEOTIDE SEQUENCE</scope>
    <source>
        <strain evidence="2">CBS 339.90</strain>
    </source>
</reference>
<evidence type="ECO:0000313" key="3">
    <source>
        <dbReference type="Proteomes" id="UP001175001"/>
    </source>
</evidence>
<feature type="domain" description="FHA" evidence="1">
    <location>
        <begin position="1"/>
        <end position="42"/>
    </location>
</feature>
<gene>
    <name evidence="2" type="ORF">DIS24_g852</name>
</gene>
<dbReference type="AlphaFoldDB" id="A0AA39Z5K1"/>
<comment type="caution">
    <text evidence="2">The sequence shown here is derived from an EMBL/GenBank/DDBJ whole genome shotgun (WGS) entry which is preliminary data.</text>
</comment>
<proteinExistence type="predicted"/>